<dbReference type="AlphaFoldDB" id="A0A8T0XKP4"/>
<accession>A0A8T0XKP4</accession>
<keyword evidence="2" id="KW-1185">Reference proteome</keyword>
<evidence type="ECO:0000313" key="2">
    <source>
        <dbReference type="Proteomes" id="UP000823388"/>
    </source>
</evidence>
<reference evidence="1" key="1">
    <citation type="submission" date="2020-05" db="EMBL/GenBank/DDBJ databases">
        <title>WGS assembly of Panicum virgatum.</title>
        <authorList>
            <person name="Lovell J.T."/>
            <person name="Jenkins J."/>
            <person name="Shu S."/>
            <person name="Juenger T.E."/>
            <person name="Schmutz J."/>
        </authorList>
    </citation>
    <scope>NUCLEOTIDE SEQUENCE</scope>
    <source>
        <strain evidence="1">AP13</strain>
    </source>
</reference>
<name>A0A8T0XKP4_PANVG</name>
<dbReference type="Proteomes" id="UP000823388">
    <property type="component" value="Chromosome 1K"/>
</dbReference>
<gene>
    <name evidence="1" type="ORF">PVAP13_1KG393100</name>
</gene>
<evidence type="ECO:0000313" key="1">
    <source>
        <dbReference type="EMBL" id="KAG2660037.1"/>
    </source>
</evidence>
<sequence length="84" mass="9495">MPVPLRAPRPRRSSPTLPSAALRYRQVAVMSNDRGESAGRDRFPSGPRSPLRYIHDLIASSSWPTRAAPWPWLLKVLSSRIGRY</sequence>
<protein>
    <submittedName>
        <fullName evidence="1">Uncharacterized protein</fullName>
    </submittedName>
</protein>
<dbReference type="EMBL" id="CM029037">
    <property type="protein sequence ID" value="KAG2660037.1"/>
    <property type="molecule type" value="Genomic_DNA"/>
</dbReference>
<proteinExistence type="predicted"/>
<organism evidence="1 2">
    <name type="scientific">Panicum virgatum</name>
    <name type="common">Blackwell switchgrass</name>
    <dbReference type="NCBI Taxonomy" id="38727"/>
    <lineage>
        <taxon>Eukaryota</taxon>
        <taxon>Viridiplantae</taxon>
        <taxon>Streptophyta</taxon>
        <taxon>Embryophyta</taxon>
        <taxon>Tracheophyta</taxon>
        <taxon>Spermatophyta</taxon>
        <taxon>Magnoliopsida</taxon>
        <taxon>Liliopsida</taxon>
        <taxon>Poales</taxon>
        <taxon>Poaceae</taxon>
        <taxon>PACMAD clade</taxon>
        <taxon>Panicoideae</taxon>
        <taxon>Panicodae</taxon>
        <taxon>Paniceae</taxon>
        <taxon>Panicinae</taxon>
        <taxon>Panicum</taxon>
        <taxon>Panicum sect. Hiantes</taxon>
    </lineage>
</organism>
<comment type="caution">
    <text evidence="1">The sequence shown here is derived from an EMBL/GenBank/DDBJ whole genome shotgun (WGS) entry which is preliminary data.</text>
</comment>